<gene>
    <name evidence="9" type="ORF">RFV38_00665</name>
</gene>
<comment type="similarity">
    <text evidence="2 8">Belongs to the 4-toluene sulfonate uptake permease (TSUP) (TC 2.A.102) family.</text>
</comment>
<accession>A0ABU4W675</accession>
<keyword evidence="10" id="KW-1185">Reference proteome</keyword>
<evidence type="ECO:0000313" key="9">
    <source>
        <dbReference type="EMBL" id="MDX8335022.1"/>
    </source>
</evidence>
<dbReference type="Pfam" id="PF01925">
    <property type="entry name" value="TauE"/>
    <property type="match status" value="1"/>
</dbReference>
<name>A0ABU4W675_9FUSO</name>
<evidence type="ECO:0000313" key="10">
    <source>
        <dbReference type="Proteomes" id="UP001279681"/>
    </source>
</evidence>
<dbReference type="InterPro" id="IPR052017">
    <property type="entry name" value="TSUP"/>
</dbReference>
<proteinExistence type="inferred from homology"/>
<evidence type="ECO:0000256" key="5">
    <source>
        <dbReference type="ARBA" id="ARBA00022692"/>
    </source>
</evidence>
<dbReference type="PANTHER" id="PTHR30269">
    <property type="entry name" value="TRANSMEMBRANE PROTEIN YFCA"/>
    <property type="match status" value="1"/>
</dbReference>
<dbReference type="RefSeq" id="WP_320312435.1">
    <property type="nucleotide sequence ID" value="NZ_JAVIKH010000001.1"/>
</dbReference>
<feature type="transmembrane region" description="Helical" evidence="8">
    <location>
        <begin position="238"/>
        <end position="259"/>
    </location>
</feature>
<evidence type="ECO:0000256" key="6">
    <source>
        <dbReference type="ARBA" id="ARBA00022989"/>
    </source>
</evidence>
<sequence length="262" mass="28386">MFETFFSEISLINFMFLASACFCAAFVDAIAGGGGLISLPAFLAAGLDPHMALGTNKLAAFFSSSGSAFKFARSGKINWDLIKYLIPFSFIGAILGVKAVILIDSKYLYPIAFSLLVFVLLYTLKNKNLGNHDNYTGINSKNLKLGILMAFTLGFYDGFFGPGTGSFIIFGFIEIFKLDFIKASGNSKFLNLASNIASVITFIYYGKIVYVYALAVGIVMLIGANVGAKVAVTRGTKFIRPVFLIITTVVTTKMAITFLQQL</sequence>
<feature type="transmembrane region" description="Helical" evidence="8">
    <location>
        <begin position="81"/>
        <end position="101"/>
    </location>
</feature>
<reference evidence="10" key="1">
    <citation type="submission" date="2023-07" db="EMBL/GenBank/DDBJ databases">
        <authorList>
            <person name="Colorado M.A."/>
            <person name="Villamil L.M."/>
            <person name="Melo J.F."/>
            <person name="Rodriguez J.A."/>
            <person name="Ruiz R.Y."/>
        </authorList>
    </citation>
    <scope>NUCLEOTIDE SEQUENCE [LARGE SCALE GENOMIC DNA]</scope>
    <source>
        <strain evidence="10">C33</strain>
    </source>
</reference>
<comment type="subcellular location">
    <subcellularLocation>
        <location evidence="1 8">Cell membrane</location>
        <topology evidence="1 8">Multi-pass membrane protein</topology>
    </subcellularLocation>
</comment>
<keyword evidence="5 8" id="KW-0812">Transmembrane</keyword>
<evidence type="ECO:0000256" key="7">
    <source>
        <dbReference type="ARBA" id="ARBA00023136"/>
    </source>
</evidence>
<comment type="caution">
    <text evidence="9">The sequence shown here is derived from an EMBL/GenBank/DDBJ whole genome shotgun (WGS) entry which is preliminary data.</text>
</comment>
<dbReference type="PANTHER" id="PTHR30269:SF0">
    <property type="entry name" value="MEMBRANE TRANSPORTER PROTEIN YFCA-RELATED"/>
    <property type="match status" value="1"/>
</dbReference>
<keyword evidence="4 8" id="KW-1003">Cell membrane</keyword>
<feature type="transmembrane region" description="Helical" evidence="8">
    <location>
        <begin position="107"/>
        <end position="124"/>
    </location>
</feature>
<dbReference type="InterPro" id="IPR002781">
    <property type="entry name" value="TM_pro_TauE-like"/>
</dbReference>
<feature type="transmembrane region" description="Helical" evidence="8">
    <location>
        <begin position="12"/>
        <end position="45"/>
    </location>
</feature>
<feature type="transmembrane region" description="Helical" evidence="8">
    <location>
        <begin position="145"/>
        <end position="169"/>
    </location>
</feature>
<evidence type="ECO:0000256" key="2">
    <source>
        <dbReference type="ARBA" id="ARBA00009142"/>
    </source>
</evidence>
<dbReference type="Proteomes" id="UP001279681">
    <property type="component" value="Unassembled WGS sequence"/>
</dbReference>
<keyword evidence="6 8" id="KW-1133">Transmembrane helix</keyword>
<keyword evidence="7 8" id="KW-0472">Membrane</keyword>
<keyword evidence="3" id="KW-0813">Transport</keyword>
<dbReference type="EMBL" id="JAVIKH010000001">
    <property type="protein sequence ID" value="MDX8335022.1"/>
    <property type="molecule type" value="Genomic_DNA"/>
</dbReference>
<evidence type="ECO:0000256" key="1">
    <source>
        <dbReference type="ARBA" id="ARBA00004651"/>
    </source>
</evidence>
<evidence type="ECO:0000256" key="8">
    <source>
        <dbReference type="RuleBase" id="RU363041"/>
    </source>
</evidence>
<evidence type="ECO:0000256" key="3">
    <source>
        <dbReference type="ARBA" id="ARBA00022448"/>
    </source>
</evidence>
<evidence type="ECO:0000256" key="4">
    <source>
        <dbReference type="ARBA" id="ARBA00022475"/>
    </source>
</evidence>
<organism evidence="9 10">
    <name type="scientific">Candidatus Cetobacterium colombiensis</name>
    <dbReference type="NCBI Taxonomy" id="3073100"/>
    <lineage>
        <taxon>Bacteria</taxon>
        <taxon>Fusobacteriati</taxon>
        <taxon>Fusobacteriota</taxon>
        <taxon>Fusobacteriia</taxon>
        <taxon>Fusobacteriales</taxon>
        <taxon>Fusobacteriaceae</taxon>
        <taxon>Cetobacterium</taxon>
    </lineage>
</organism>
<protein>
    <recommendedName>
        <fullName evidence="8">Probable membrane transporter protein</fullName>
    </recommendedName>
</protein>